<gene>
    <name evidence="2" type="ORF">JJJ19_03985</name>
</gene>
<proteinExistence type="predicted"/>
<feature type="region of interest" description="Disordered" evidence="1">
    <location>
        <begin position="1"/>
        <end position="44"/>
    </location>
</feature>
<reference evidence="2" key="1">
    <citation type="submission" date="2021-01" db="EMBL/GenBank/DDBJ databases">
        <title>Chlamydial infections in birds of prey presented to California wildlife rehabilitation facilities.</title>
        <authorList>
            <person name="Seibert B.A."/>
            <person name="Keel M.K."/>
            <person name="Kelly T.R."/>
            <person name="Nilsen R.A."/>
            <person name="Pesti D.R."/>
            <person name="Ciembor P.X."/>
            <person name="Gregory C.R."/>
            <person name="Ritchie B.W."/>
            <person name="Hawkins M.G."/>
        </authorList>
    </citation>
    <scope>NUCLEOTIDE SEQUENCE [LARGE SCALE GENOMIC DNA]</scope>
    <source>
        <strain evidence="2">SWA</strain>
    </source>
</reference>
<feature type="compositionally biased region" description="Basic and acidic residues" evidence="1">
    <location>
        <begin position="154"/>
        <end position="177"/>
    </location>
</feature>
<feature type="compositionally biased region" description="Basic and acidic residues" evidence="1">
    <location>
        <begin position="211"/>
        <end position="222"/>
    </location>
</feature>
<evidence type="ECO:0000313" key="2">
    <source>
        <dbReference type="EMBL" id="QXE27779.1"/>
    </source>
</evidence>
<dbReference type="Proteomes" id="UP000683565">
    <property type="component" value="Chromosome"/>
</dbReference>
<accession>A0ABX8L9X8</accession>
<organism evidence="2 3">
    <name type="scientific">Chlamydia buteonis</name>
    <dbReference type="NCBI Taxonomy" id="2494525"/>
    <lineage>
        <taxon>Bacteria</taxon>
        <taxon>Pseudomonadati</taxon>
        <taxon>Chlamydiota</taxon>
        <taxon>Chlamydiia</taxon>
        <taxon>Chlamydiales</taxon>
        <taxon>Chlamydiaceae</taxon>
        <taxon>Chlamydia/Chlamydophila group</taxon>
        <taxon>Chlamydia</taxon>
    </lineage>
</organism>
<evidence type="ECO:0000256" key="1">
    <source>
        <dbReference type="SAM" id="MobiDB-lite"/>
    </source>
</evidence>
<feature type="compositionally biased region" description="Basic and acidic residues" evidence="1">
    <location>
        <begin position="124"/>
        <end position="139"/>
    </location>
</feature>
<keyword evidence="3" id="KW-1185">Reference proteome</keyword>
<sequence>MNPINPYGSSVPRPSQGPAESGSSNGDSLRGVGGKFTRRGAVRAGKGVRGYKSYLESKVGHQGSAKARKAATKVEEISARIKAGGARASAAISQAAGKAGKILTQTAQQLKSKIQSKVQSKAGDGGKQDKITPEQEKMKALAQEAAAKVGRVSGGDKRSLDEGVSNSEKKARIDVKSGKKKPTAFRPDLGAIAGKDRVKLPRANVSSQNEGVRKSQRQENQKTRGILKQPGAPKTSKKRGRIRWADQEGKPLEQ</sequence>
<name>A0ABX8L9X8_9CHLA</name>
<dbReference type="EMBL" id="CP067334">
    <property type="protein sequence ID" value="QXE27779.1"/>
    <property type="molecule type" value="Genomic_DNA"/>
</dbReference>
<protein>
    <submittedName>
        <fullName evidence="2">Uncharacterized protein</fullName>
    </submittedName>
</protein>
<feature type="compositionally biased region" description="Basic and acidic residues" evidence="1">
    <location>
        <begin position="243"/>
        <end position="254"/>
    </location>
</feature>
<feature type="region of interest" description="Disordered" evidence="1">
    <location>
        <begin position="114"/>
        <end position="254"/>
    </location>
</feature>
<evidence type="ECO:0000313" key="3">
    <source>
        <dbReference type="Proteomes" id="UP000683565"/>
    </source>
</evidence>
<dbReference type="RefSeq" id="WP_131744115.1">
    <property type="nucleotide sequence ID" value="NZ_CAAAFM010000001.1"/>
</dbReference>